<gene>
    <name evidence="2" type="ORF">SAMN05421665_3155</name>
</gene>
<dbReference type="STRING" id="287098.SAMN05421665_3155"/>
<feature type="domain" description="YdhG-like" evidence="1">
    <location>
        <begin position="22"/>
        <end position="125"/>
    </location>
</feature>
<proteinExistence type="predicted"/>
<evidence type="ECO:0000259" key="1">
    <source>
        <dbReference type="Pfam" id="PF08818"/>
    </source>
</evidence>
<name>A0A1R3XGU4_9RHOB</name>
<organism evidence="2 3">
    <name type="scientific">Yoonia rosea</name>
    <dbReference type="NCBI Taxonomy" id="287098"/>
    <lineage>
        <taxon>Bacteria</taxon>
        <taxon>Pseudomonadati</taxon>
        <taxon>Pseudomonadota</taxon>
        <taxon>Alphaproteobacteria</taxon>
        <taxon>Rhodobacterales</taxon>
        <taxon>Paracoccaceae</taxon>
        <taxon>Yoonia</taxon>
    </lineage>
</organism>
<dbReference type="Pfam" id="PF08818">
    <property type="entry name" value="DUF1801"/>
    <property type="match status" value="1"/>
</dbReference>
<protein>
    <recommendedName>
        <fullName evidence="1">YdhG-like domain-containing protein</fullName>
    </recommendedName>
</protein>
<dbReference type="AlphaFoldDB" id="A0A1R3XGU4"/>
<dbReference type="InterPro" id="IPR014922">
    <property type="entry name" value="YdhG-like"/>
</dbReference>
<dbReference type="Proteomes" id="UP000186997">
    <property type="component" value="Unassembled WGS sequence"/>
</dbReference>
<reference evidence="3" key="1">
    <citation type="submission" date="2017-01" db="EMBL/GenBank/DDBJ databases">
        <authorList>
            <person name="Varghese N."/>
            <person name="Submissions S."/>
        </authorList>
    </citation>
    <scope>NUCLEOTIDE SEQUENCE [LARGE SCALE GENOMIC DNA]</scope>
    <source>
        <strain evidence="3">DSM 29591</strain>
    </source>
</reference>
<dbReference type="OrthoDB" id="328972at2"/>
<dbReference type="SUPFAM" id="SSF159888">
    <property type="entry name" value="YdhG-like"/>
    <property type="match status" value="1"/>
</dbReference>
<dbReference type="EMBL" id="FTPR01000003">
    <property type="protein sequence ID" value="SIT90571.1"/>
    <property type="molecule type" value="Genomic_DNA"/>
</dbReference>
<sequence>MKYPFSDDKVARVFAAFPASERDMALSLRDLIFEVADATPEVGRLEETLKWGQPSYLTPETKSGSTLRVGLANGGGVAIFAHCGTDIISTYAATFGGLDQIEGNRAVVFRCADDIAPARLRLLVHHGLTYHLRKATFASA</sequence>
<accession>A0A1R3XGU4</accession>
<evidence type="ECO:0000313" key="2">
    <source>
        <dbReference type="EMBL" id="SIT90571.1"/>
    </source>
</evidence>
<keyword evidence="3" id="KW-1185">Reference proteome</keyword>
<dbReference type="RefSeq" id="WP_076660833.1">
    <property type="nucleotide sequence ID" value="NZ_FTPR01000003.1"/>
</dbReference>
<evidence type="ECO:0000313" key="3">
    <source>
        <dbReference type="Proteomes" id="UP000186997"/>
    </source>
</evidence>